<dbReference type="GeneID" id="9525683"/>
<evidence type="ECO:0000256" key="8">
    <source>
        <dbReference type="ARBA" id="ARBA00061302"/>
    </source>
</evidence>
<dbReference type="STRING" id="663331.D4B5E4"/>
<evidence type="ECO:0000256" key="10">
    <source>
        <dbReference type="SAM" id="Phobius"/>
    </source>
</evidence>
<evidence type="ECO:0000256" key="1">
    <source>
        <dbReference type="ARBA" id="ARBA00004123"/>
    </source>
</evidence>
<name>D4B5E4_ARTBC</name>
<dbReference type="CDD" id="cd12193">
    <property type="entry name" value="bZIP_GCN4"/>
    <property type="match status" value="1"/>
</dbReference>
<dbReference type="GO" id="GO:0003700">
    <property type="term" value="F:DNA-binding transcription factor activity"/>
    <property type="evidence" value="ECO:0007669"/>
    <property type="project" value="InterPro"/>
</dbReference>
<keyword evidence="13" id="KW-1185">Reference proteome</keyword>
<reference evidence="13" key="1">
    <citation type="journal article" date="2011" name="Genome Biol.">
        <title>Comparative and functional genomics provide insights into the pathogenicity of dermatophytic fungi.</title>
        <authorList>
            <person name="Burmester A."/>
            <person name="Shelest E."/>
            <person name="Gloeckner G."/>
            <person name="Heddergott C."/>
            <person name="Schindler S."/>
            <person name="Staib P."/>
            <person name="Heidel A."/>
            <person name="Felder M."/>
            <person name="Petzold A."/>
            <person name="Szafranski K."/>
            <person name="Feuermann M."/>
            <person name="Pedruzzi I."/>
            <person name="Priebe S."/>
            <person name="Groth M."/>
            <person name="Winkler R."/>
            <person name="Li W."/>
            <person name="Kniemeyer O."/>
            <person name="Schroeckh V."/>
            <person name="Hertweck C."/>
            <person name="Hube B."/>
            <person name="White T.C."/>
            <person name="Platzer M."/>
            <person name="Guthke R."/>
            <person name="Heitman J."/>
            <person name="Woestemeyer J."/>
            <person name="Zipfel P.F."/>
            <person name="Monod M."/>
            <person name="Brakhage A.A."/>
        </authorList>
    </citation>
    <scope>NUCLEOTIDE SEQUENCE [LARGE SCALE GENOMIC DNA]</scope>
    <source>
        <strain evidence="13">ATCC MYA-4681 / CBS 112371</strain>
    </source>
</reference>
<keyword evidence="5" id="KW-0010">Activator</keyword>
<comment type="caution">
    <text evidence="12">The sequence shown here is derived from an EMBL/GenBank/DDBJ whole genome shotgun (WGS) entry which is preliminary data.</text>
</comment>
<dbReference type="HOGENOM" id="CLU_029566_2_0_1"/>
<evidence type="ECO:0000313" key="12">
    <source>
        <dbReference type="EMBL" id="EFE29430.1"/>
    </source>
</evidence>
<evidence type="ECO:0000313" key="13">
    <source>
        <dbReference type="Proteomes" id="UP000008866"/>
    </source>
</evidence>
<feature type="compositionally biased region" description="Polar residues" evidence="9">
    <location>
        <begin position="567"/>
        <end position="579"/>
    </location>
</feature>
<dbReference type="GO" id="GO:0008652">
    <property type="term" value="P:amino acid biosynthetic process"/>
    <property type="evidence" value="ECO:0007669"/>
    <property type="project" value="UniProtKB-KW"/>
</dbReference>
<feature type="region of interest" description="Disordered" evidence="9">
    <location>
        <begin position="499"/>
        <end position="518"/>
    </location>
</feature>
<dbReference type="FunFam" id="3.30.160.60:FF:001491">
    <property type="entry name" value="Cross-pathway control protein A"/>
    <property type="match status" value="1"/>
</dbReference>
<feature type="domain" description="BZIP" evidence="11">
    <location>
        <begin position="631"/>
        <end position="672"/>
    </location>
</feature>
<feature type="compositionally biased region" description="Low complexity" evidence="9">
    <location>
        <begin position="223"/>
        <end position="242"/>
    </location>
</feature>
<gene>
    <name evidence="12" type="ORF">ARB_03684</name>
</gene>
<keyword evidence="7" id="KW-0539">Nucleus</keyword>
<feature type="compositionally biased region" description="Basic and acidic residues" evidence="9">
    <location>
        <begin position="634"/>
        <end position="648"/>
    </location>
</feature>
<dbReference type="GO" id="GO:0003677">
    <property type="term" value="F:DNA binding"/>
    <property type="evidence" value="ECO:0007669"/>
    <property type="project" value="UniProtKB-KW"/>
</dbReference>
<feature type="region of interest" description="Disordered" evidence="9">
    <location>
        <begin position="664"/>
        <end position="683"/>
    </location>
</feature>
<evidence type="ECO:0000256" key="3">
    <source>
        <dbReference type="ARBA" id="ARBA00023015"/>
    </source>
</evidence>
<evidence type="ECO:0000256" key="9">
    <source>
        <dbReference type="SAM" id="MobiDB-lite"/>
    </source>
</evidence>
<dbReference type="PROSITE" id="PS00036">
    <property type="entry name" value="BZIP_BASIC"/>
    <property type="match status" value="1"/>
</dbReference>
<dbReference type="GO" id="GO:0005634">
    <property type="term" value="C:nucleus"/>
    <property type="evidence" value="ECO:0007669"/>
    <property type="project" value="UniProtKB-SubCell"/>
</dbReference>
<dbReference type="Pfam" id="PF00170">
    <property type="entry name" value="bZIP_1"/>
    <property type="match status" value="1"/>
</dbReference>
<feature type="compositionally biased region" description="Polar residues" evidence="9">
    <location>
        <begin position="251"/>
        <end position="310"/>
    </location>
</feature>
<dbReference type="Proteomes" id="UP000008866">
    <property type="component" value="Unassembled WGS sequence"/>
</dbReference>
<dbReference type="RefSeq" id="XP_003010070.1">
    <property type="nucleotide sequence ID" value="XM_003010024.1"/>
</dbReference>
<evidence type="ECO:0000256" key="5">
    <source>
        <dbReference type="ARBA" id="ARBA00023159"/>
    </source>
</evidence>
<dbReference type="eggNOG" id="KOG0837">
    <property type="taxonomic scope" value="Eukaryota"/>
</dbReference>
<evidence type="ECO:0000256" key="6">
    <source>
        <dbReference type="ARBA" id="ARBA00023163"/>
    </source>
</evidence>
<feature type="compositionally biased region" description="Low complexity" evidence="9">
    <location>
        <begin position="582"/>
        <end position="605"/>
    </location>
</feature>
<dbReference type="SUPFAM" id="SSF57959">
    <property type="entry name" value="Leucine zipper domain"/>
    <property type="match status" value="1"/>
</dbReference>
<sequence length="683" mass="74583">MDGEWGEQKIFSGKERDKRWLPGFVFQRWSAQAEAALSRISFLLQGFASTPEANYRFQLRPPPPTAAFHPLPRAAAGLVVLAGASAVSSIFPRLAATFPRPARSSFLMTKTEVGSLDREGGGILLPLARPFFFLILKTRFVVVFCFVFFFLSLIFILFTHTKKKDIHINTEKEDRRRDTRHRGLRQTPDATIQAFPDFDFLFSRLQDGLLDAGSSSLGLSHQETTTTLDSHDYTTSPSTSSPPSEPPSGPLNASSDLSRANPAFSSSTTIPQFDFTSFTTDNQRPSWLSQPQSRQPLATNNRPQQPQYSYNSLPASLQQDFQLFPTPQPLAAQPSSWSAPKSSRLVLRQSIQNTPRSGSAASALPTSSSRTCISAPQPVFYSPSVNTSSSRLASQSLRPPVPLFVDLGKKTPVHLQDQIKNAAMEGTSVATSSILTNTNPSLATTIDYFDLSDTYEMQGSDSLALNGSQPLALADAPPLTVSPQELLLDSSCPPSTCMTDLSTPSFESPGTFSHDTSPLFSTADDLSADHDGWESLFPGDPLTTLDETPKLSAPVLTQPPAHRTVQQERISTTASSSPAVKSRSFPTPSPRLSSRSSSSRPSSVSGVTKRTREKHPLPPIEVDPSDPVAVKRAKNTEAARKSRQRKVELQESLERRIEELEAELEQAKQEAEHWKGVAGHTGS</sequence>
<comment type="similarity">
    <text evidence="8">Belongs to the bZIP family. GCN4 subfamily.</text>
</comment>
<dbReference type="InterPro" id="IPR046347">
    <property type="entry name" value="bZIP_sf"/>
</dbReference>
<keyword evidence="10" id="KW-1133">Transmembrane helix</keyword>
<evidence type="ECO:0000256" key="4">
    <source>
        <dbReference type="ARBA" id="ARBA00023125"/>
    </source>
</evidence>
<dbReference type="PROSITE" id="PS50217">
    <property type="entry name" value="BZIP"/>
    <property type="match status" value="1"/>
</dbReference>
<evidence type="ECO:0000256" key="7">
    <source>
        <dbReference type="ARBA" id="ARBA00023242"/>
    </source>
</evidence>
<dbReference type="Gene3D" id="3.30.160.60">
    <property type="entry name" value="Classic Zinc Finger"/>
    <property type="match status" value="1"/>
</dbReference>
<dbReference type="AlphaFoldDB" id="D4B5E4"/>
<keyword evidence="10" id="KW-0472">Membrane</keyword>
<dbReference type="InterPro" id="IPR004827">
    <property type="entry name" value="bZIP"/>
</dbReference>
<evidence type="ECO:0000259" key="11">
    <source>
        <dbReference type="PROSITE" id="PS50217"/>
    </source>
</evidence>
<keyword evidence="4" id="KW-0238">DNA-binding</keyword>
<proteinExistence type="inferred from homology"/>
<keyword evidence="3" id="KW-0805">Transcription regulation</keyword>
<protein>
    <submittedName>
        <fullName evidence="12">BZIP transcription factor CpcA</fullName>
    </submittedName>
</protein>
<organism evidence="12 13">
    <name type="scientific">Arthroderma benhamiae (strain ATCC MYA-4681 / CBS 112371)</name>
    <name type="common">Trichophyton mentagrophytes</name>
    <dbReference type="NCBI Taxonomy" id="663331"/>
    <lineage>
        <taxon>Eukaryota</taxon>
        <taxon>Fungi</taxon>
        <taxon>Dikarya</taxon>
        <taxon>Ascomycota</taxon>
        <taxon>Pezizomycotina</taxon>
        <taxon>Eurotiomycetes</taxon>
        <taxon>Eurotiomycetidae</taxon>
        <taxon>Onygenales</taxon>
        <taxon>Arthrodermataceae</taxon>
        <taxon>Trichophyton</taxon>
    </lineage>
</organism>
<dbReference type="SMART" id="SM00338">
    <property type="entry name" value="BRLZ"/>
    <property type="match status" value="1"/>
</dbReference>
<feature type="compositionally biased region" description="Basic and acidic residues" evidence="9">
    <location>
        <begin position="664"/>
        <end position="675"/>
    </location>
</feature>
<keyword evidence="6" id="KW-0804">Transcription</keyword>
<keyword evidence="10" id="KW-0812">Transmembrane</keyword>
<evidence type="ECO:0000256" key="2">
    <source>
        <dbReference type="ARBA" id="ARBA00022605"/>
    </source>
</evidence>
<comment type="subcellular location">
    <subcellularLocation>
        <location evidence="1">Nucleus</location>
    </subcellularLocation>
</comment>
<dbReference type="KEGG" id="abe:ARB_03684"/>
<feature type="region of interest" description="Disordered" evidence="9">
    <location>
        <begin position="552"/>
        <end position="648"/>
    </location>
</feature>
<accession>D4B5E4</accession>
<keyword evidence="2" id="KW-0028">Amino-acid biosynthesis</keyword>
<feature type="region of interest" description="Disordered" evidence="9">
    <location>
        <begin position="223"/>
        <end position="310"/>
    </location>
</feature>
<feature type="transmembrane region" description="Helical" evidence="10">
    <location>
        <begin position="140"/>
        <end position="158"/>
    </location>
</feature>
<dbReference type="EMBL" id="ABSU01000040">
    <property type="protein sequence ID" value="EFE29430.1"/>
    <property type="molecule type" value="Genomic_DNA"/>
</dbReference>